<dbReference type="PANTHER" id="PTHR12215:SF10">
    <property type="entry name" value="L-AMINOADIPATE-SEMIALDEHYDE DEHYDROGENASE-PHOSPHOPANTETHEINYL TRANSFERASE"/>
    <property type="match status" value="1"/>
</dbReference>
<evidence type="ECO:0000256" key="1">
    <source>
        <dbReference type="ARBA" id="ARBA00001946"/>
    </source>
</evidence>
<keyword evidence="7 11" id="KW-0276">Fatty acid metabolism</keyword>
<reference evidence="13 14" key="1">
    <citation type="submission" date="2014-07" db="EMBL/GenBank/DDBJ databases">
        <authorList>
            <person name="Wibberg Daniel"/>
        </authorList>
    </citation>
    <scope>NUCLEOTIDE SEQUENCE [LARGE SCALE GENOMIC DNA]</scope>
</reference>
<keyword evidence="3 11" id="KW-0963">Cytoplasm</keyword>
<dbReference type="GO" id="GO:0008897">
    <property type="term" value="F:holo-[acyl-carrier-protein] synthase activity"/>
    <property type="evidence" value="ECO:0007669"/>
    <property type="project" value="UniProtKB-UniRule"/>
</dbReference>
<evidence type="ECO:0000256" key="6">
    <source>
        <dbReference type="ARBA" id="ARBA00022723"/>
    </source>
</evidence>
<comment type="catalytic activity">
    <reaction evidence="11">
        <text>apo-[ACP] + CoA = holo-[ACP] + adenosine 3',5'-bisphosphate + H(+)</text>
        <dbReference type="Rhea" id="RHEA:12068"/>
        <dbReference type="Rhea" id="RHEA-COMP:9685"/>
        <dbReference type="Rhea" id="RHEA-COMP:9690"/>
        <dbReference type="ChEBI" id="CHEBI:15378"/>
        <dbReference type="ChEBI" id="CHEBI:29999"/>
        <dbReference type="ChEBI" id="CHEBI:57287"/>
        <dbReference type="ChEBI" id="CHEBI:58343"/>
        <dbReference type="ChEBI" id="CHEBI:64479"/>
        <dbReference type="EC" id="2.7.8.7"/>
    </reaction>
</comment>
<dbReference type="GO" id="GO:0005829">
    <property type="term" value="C:cytosol"/>
    <property type="evidence" value="ECO:0007669"/>
    <property type="project" value="TreeGrafter"/>
</dbReference>
<dbReference type="GO" id="GO:0006633">
    <property type="term" value="P:fatty acid biosynthetic process"/>
    <property type="evidence" value="ECO:0007669"/>
    <property type="project" value="UniProtKB-UniRule"/>
</dbReference>
<evidence type="ECO:0000313" key="13">
    <source>
        <dbReference type="EMBL" id="CEE00388.1"/>
    </source>
</evidence>
<dbReference type="GO" id="GO:0000287">
    <property type="term" value="F:magnesium ion binding"/>
    <property type="evidence" value="ECO:0007669"/>
    <property type="project" value="UniProtKB-UniRule"/>
</dbReference>
<comment type="function">
    <text evidence="11">Transfers the 4'-phosphopantetheine moiety from coenzyme A to a Ser of acyl-carrier-protein.</text>
</comment>
<keyword evidence="8 11" id="KW-0460">Magnesium</keyword>
<feature type="binding site" evidence="11">
    <location>
        <position position="58"/>
    </location>
    <ligand>
        <name>Mg(2+)</name>
        <dbReference type="ChEBI" id="CHEBI:18420"/>
    </ligand>
</feature>
<dbReference type="InterPro" id="IPR008278">
    <property type="entry name" value="4-PPantetheinyl_Trfase_dom"/>
</dbReference>
<protein>
    <recommendedName>
        <fullName evidence="11">Holo-[acyl-carrier-protein] synthase</fullName>
        <shortName evidence="11">Holo-ACP synthase</shortName>
        <ecNumber evidence="11">2.7.8.7</ecNumber>
    </recommendedName>
    <alternativeName>
        <fullName evidence="11">4'-phosphopantetheinyl transferase AcpS</fullName>
    </alternativeName>
</protein>
<dbReference type="GO" id="GO:0019878">
    <property type="term" value="P:lysine biosynthetic process via aminoadipic acid"/>
    <property type="evidence" value="ECO:0007669"/>
    <property type="project" value="TreeGrafter"/>
</dbReference>
<keyword evidence="6 11" id="KW-0479">Metal-binding</keyword>
<comment type="cofactor">
    <cofactor evidence="1 11">
        <name>Mg(2+)</name>
        <dbReference type="ChEBI" id="CHEBI:18420"/>
    </cofactor>
</comment>
<evidence type="ECO:0000259" key="12">
    <source>
        <dbReference type="Pfam" id="PF01648"/>
    </source>
</evidence>
<evidence type="ECO:0000256" key="3">
    <source>
        <dbReference type="ARBA" id="ARBA00022490"/>
    </source>
</evidence>
<dbReference type="EC" id="2.7.8.7" evidence="11"/>
<keyword evidence="5 11" id="KW-0808">Transferase</keyword>
<dbReference type="RefSeq" id="WP_034767809.1">
    <property type="nucleotide sequence ID" value="NZ_CCRF01000018.1"/>
</dbReference>
<name>A0A090IVH3_9BACI</name>
<evidence type="ECO:0000256" key="11">
    <source>
        <dbReference type="HAMAP-Rule" id="MF_00101"/>
    </source>
</evidence>
<dbReference type="Gene3D" id="3.90.470.20">
    <property type="entry name" value="4'-phosphopantetheinyl transferase domain"/>
    <property type="match status" value="1"/>
</dbReference>
<sequence length="118" mass="13581">MIKGIGIDIVEITRIKKVYEHNERIKERVLTNKELQIFEQLSPKRKIEFLAGRFAAKEAFSKAYGTGIGRDLSFHDIEIETDVRGKPYLVNPIDLRVHLSISHSDNYAIAQVIIEEED</sequence>
<evidence type="ECO:0000256" key="10">
    <source>
        <dbReference type="ARBA" id="ARBA00023160"/>
    </source>
</evidence>
<dbReference type="InterPro" id="IPR050559">
    <property type="entry name" value="P-Pant_transferase_sf"/>
</dbReference>
<keyword evidence="10 11" id="KW-0275">Fatty acid biosynthesis</keyword>
<keyword evidence="4 11" id="KW-0444">Lipid biosynthesis</keyword>
<feature type="binding site" evidence="11">
    <location>
        <position position="8"/>
    </location>
    <ligand>
        <name>Mg(2+)</name>
        <dbReference type="ChEBI" id="CHEBI:18420"/>
    </ligand>
</feature>
<dbReference type="InterPro" id="IPR037143">
    <property type="entry name" value="4-PPantetheinyl_Trfase_dom_sf"/>
</dbReference>
<dbReference type="AlphaFoldDB" id="A0A090IVH3"/>
<comment type="subcellular location">
    <subcellularLocation>
        <location evidence="11">Cytoplasm</location>
    </subcellularLocation>
</comment>
<keyword evidence="14" id="KW-1185">Reference proteome</keyword>
<comment type="similarity">
    <text evidence="2">Belongs to the P-Pant transferase superfamily. Gsp/Sfp/HetI/AcpT family.</text>
</comment>
<feature type="domain" description="4'-phosphopantetheinyl transferase" evidence="12">
    <location>
        <begin position="4"/>
        <end position="111"/>
    </location>
</feature>
<dbReference type="InterPro" id="IPR002582">
    <property type="entry name" value="ACPS"/>
</dbReference>
<organism evidence="13 14">
    <name type="scientific">Caldibacillus thermoamylovorans</name>
    <dbReference type="NCBI Taxonomy" id="35841"/>
    <lineage>
        <taxon>Bacteria</taxon>
        <taxon>Bacillati</taxon>
        <taxon>Bacillota</taxon>
        <taxon>Bacilli</taxon>
        <taxon>Bacillales</taxon>
        <taxon>Bacillaceae</taxon>
        <taxon>Caldibacillus</taxon>
    </lineage>
</organism>
<dbReference type="Pfam" id="PF01648">
    <property type="entry name" value="ACPS"/>
    <property type="match status" value="1"/>
</dbReference>
<accession>A0A090IVH3</accession>
<dbReference type="Proteomes" id="UP000040576">
    <property type="component" value="Unassembled WGS sequence"/>
</dbReference>
<gene>
    <name evidence="11" type="primary">acpS</name>
    <name evidence="13" type="ORF">BT1A1_0530</name>
</gene>
<evidence type="ECO:0000256" key="9">
    <source>
        <dbReference type="ARBA" id="ARBA00023098"/>
    </source>
</evidence>
<evidence type="ECO:0000256" key="5">
    <source>
        <dbReference type="ARBA" id="ARBA00022679"/>
    </source>
</evidence>
<dbReference type="HAMAP" id="MF_00101">
    <property type="entry name" value="AcpS"/>
    <property type="match status" value="1"/>
</dbReference>
<evidence type="ECO:0000256" key="2">
    <source>
        <dbReference type="ARBA" id="ARBA00010990"/>
    </source>
</evidence>
<comment type="similarity">
    <text evidence="11">Belongs to the P-Pant transferase superfamily. AcpS family.</text>
</comment>
<evidence type="ECO:0000313" key="14">
    <source>
        <dbReference type="Proteomes" id="UP000040576"/>
    </source>
</evidence>
<dbReference type="PANTHER" id="PTHR12215">
    <property type="entry name" value="PHOSPHOPANTETHEINE TRANSFERASE"/>
    <property type="match status" value="1"/>
</dbReference>
<evidence type="ECO:0000256" key="7">
    <source>
        <dbReference type="ARBA" id="ARBA00022832"/>
    </source>
</evidence>
<dbReference type="NCBIfam" id="TIGR00556">
    <property type="entry name" value="pantethn_trn"/>
    <property type="match status" value="1"/>
</dbReference>
<dbReference type="NCBIfam" id="TIGR00516">
    <property type="entry name" value="acpS"/>
    <property type="match status" value="1"/>
</dbReference>
<keyword evidence="9 11" id="KW-0443">Lipid metabolism</keyword>
<proteinExistence type="inferred from homology"/>
<dbReference type="InterPro" id="IPR004568">
    <property type="entry name" value="Ppantetheine-prot_Trfase_dom"/>
</dbReference>
<dbReference type="SUPFAM" id="SSF56214">
    <property type="entry name" value="4'-phosphopantetheinyl transferase"/>
    <property type="match status" value="1"/>
</dbReference>
<dbReference type="EMBL" id="CCRF01000018">
    <property type="protein sequence ID" value="CEE00388.1"/>
    <property type="molecule type" value="Genomic_DNA"/>
</dbReference>
<evidence type="ECO:0000256" key="8">
    <source>
        <dbReference type="ARBA" id="ARBA00022842"/>
    </source>
</evidence>
<evidence type="ECO:0000256" key="4">
    <source>
        <dbReference type="ARBA" id="ARBA00022516"/>
    </source>
</evidence>